<evidence type="ECO:0000256" key="1">
    <source>
        <dbReference type="SAM" id="Coils"/>
    </source>
</evidence>
<dbReference type="Proteomes" id="UP000183018">
    <property type="component" value="Unassembled WGS sequence"/>
</dbReference>
<protein>
    <recommendedName>
        <fullName evidence="4">Restriction endonuclease type IV Mrr domain-containing protein</fullName>
    </recommendedName>
</protein>
<evidence type="ECO:0000313" key="2">
    <source>
        <dbReference type="EMBL" id="SFI24554.1"/>
    </source>
</evidence>
<proteinExistence type="predicted"/>
<reference evidence="3" key="1">
    <citation type="submission" date="2016-10" db="EMBL/GenBank/DDBJ databases">
        <authorList>
            <person name="Varghese N."/>
            <person name="Submissions S."/>
        </authorList>
    </citation>
    <scope>NUCLEOTIDE SEQUENCE [LARGE SCALE GENOMIC DNA]</scope>
    <source>
        <strain evidence="3">LMG 22563</strain>
    </source>
</reference>
<accession>A0A1I3GM85</accession>
<name>A0A1I3GM85_9GAMM</name>
<dbReference type="RefSeq" id="WP_244157034.1">
    <property type="nucleotide sequence ID" value="NZ_FORC01000001.1"/>
</dbReference>
<keyword evidence="1" id="KW-0175">Coiled coil</keyword>
<evidence type="ECO:0008006" key="4">
    <source>
        <dbReference type="Google" id="ProtNLM"/>
    </source>
</evidence>
<dbReference type="EMBL" id="FORC01000001">
    <property type="protein sequence ID" value="SFI24554.1"/>
    <property type="molecule type" value="Genomic_DNA"/>
</dbReference>
<gene>
    <name evidence="2" type="ORF">SAMN05216602_0206</name>
</gene>
<keyword evidence="3" id="KW-1185">Reference proteome</keyword>
<sequence length="304" mass="34216">MAIKITPHLVQLAYEAVLKSFWRKESLRKFLRQTHVAEAHLASWSPDESKRDFLDRTFAALQRSDKGKAVIGEMAIFLAEQTTFPDLRNWEDSAEKIQCASEAVAELKAFITRQSEEIRSEREREAVKEKARKEREAVQREKASLADLMNRLNELAQQMGTASGGYAFQDWFYDFLNFTEIEHRRPYNTGGRQIDGSLTIDGTTYLIELKFTAVQAGSPDIDIFRSKVESKADNTMGLFVSMAGYSSVALKEASGKKTTLLLLDASHIYLILTGGMTCIDVVRRVRRHASQTGESFLPVASFGG</sequence>
<dbReference type="AlphaFoldDB" id="A0A1I3GM85"/>
<feature type="coiled-coil region" evidence="1">
    <location>
        <begin position="121"/>
        <end position="158"/>
    </location>
</feature>
<organism evidence="2 3">
    <name type="scientific">Phytopseudomonas argentinensis</name>
    <dbReference type="NCBI Taxonomy" id="289370"/>
    <lineage>
        <taxon>Bacteria</taxon>
        <taxon>Pseudomonadati</taxon>
        <taxon>Pseudomonadota</taxon>
        <taxon>Gammaproteobacteria</taxon>
        <taxon>Pseudomonadales</taxon>
        <taxon>Pseudomonadaceae</taxon>
        <taxon>Phytopseudomonas</taxon>
    </lineage>
</organism>
<evidence type="ECO:0000313" key="3">
    <source>
        <dbReference type="Proteomes" id="UP000183018"/>
    </source>
</evidence>